<sequence>MHKAYTEEIRIIRSIETLEAIEAIELNCHSAAAASTSESSS</sequence>
<dbReference type="RefSeq" id="WP_319833107.1">
    <property type="nucleotide sequence ID" value="NZ_CP138858.1"/>
</dbReference>
<dbReference type="EMBL" id="CP138858">
    <property type="protein sequence ID" value="WPJ96244.1"/>
    <property type="molecule type" value="Genomic_DNA"/>
</dbReference>
<name>A0ABZ0RTE5_9BACT</name>
<proteinExistence type="predicted"/>
<gene>
    <name evidence="1" type="ORF">SH580_00825</name>
</gene>
<reference evidence="1 2" key="1">
    <citation type="submission" date="2023-11" db="EMBL/GenBank/DDBJ databases">
        <title>Coraliomargarita sp. nov., isolated from marine algae.</title>
        <authorList>
            <person name="Lee J.K."/>
            <person name="Baek J.H."/>
            <person name="Kim J.M."/>
            <person name="Choi D.G."/>
            <person name="Jeon C.O."/>
        </authorList>
    </citation>
    <scope>NUCLEOTIDE SEQUENCE [LARGE SCALE GENOMIC DNA]</scope>
    <source>
        <strain evidence="1 2">J2-16</strain>
    </source>
</reference>
<protein>
    <submittedName>
        <fullName evidence="1">Uncharacterized protein</fullName>
    </submittedName>
</protein>
<accession>A0ABZ0RTE5</accession>
<dbReference type="Proteomes" id="UP001324993">
    <property type="component" value="Chromosome"/>
</dbReference>
<keyword evidence="2" id="KW-1185">Reference proteome</keyword>
<evidence type="ECO:0000313" key="1">
    <source>
        <dbReference type="EMBL" id="WPJ96244.1"/>
    </source>
</evidence>
<organism evidence="1 2">
    <name type="scientific">Coraliomargarita algicola</name>
    <dbReference type="NCBI Taxonomy" id="3092156"/>
    <lineage>
        <taxon>Bacteria</taxon>
        <taxon>Pseudomonadati</taxon>
        <taxon>Verrucomicrobiota</taxon>
        <taxon>Opitutia</taxon>
        <taxon>Puniceicoccales</taxon>
        <taxon>Coraliomargaritaceae</taxon>
        <taxon>Coraliomargarita</taxon>
    </lineage>
</organism>
<evidence type="ECO:0000313" key="2">
    <source>
        <dbReference type="Proteomes" id="UP001324993"/>
    </source>
</evidence>